<dbReference type="EMBL" id="DPXL01000057">
    <property type="protein sequence ID" value="HCM30948.1"/>
    <property type="molecule type" value="Genomic_DNA"/>
</dbReference>
<proteinExistence type="predicted"/>
<protein>
    <submittedName>
        <fullName evidence="1">Single-stranded DNA-binding protein</fullName>
    </submittedName>
</protein>
<keyword evidence="1" id="KW-0238">DNA-binding</keyword>
<comment type="caution">
    <text evidence="1">The sequence shown here is derived from an EMBL/GenBank/DDBJ whole genome shotgun (WGS) entry which is preliminary data.</text>
</comment>
<accession>A0A3D3G0I1</accession>
<organism evidence="1 2">
    <name type="scientific">Acinetobacter radioresistens</name>
    <dbReference type="NCBI Taxonomy" id="40216"/>
    <lineage>
        <taxon>Bacteria</taxon>
        <taxon>Pseudomonadati</taxon>
        <taxon>Pseudomonadota</taxon>
        <taxon>Gammaproteobacteria</taxon>
        <taxon>Moraxellales</taxon>
        <taxon>Moraxellaceae</taxon>
        <taxon>Acinetobacter</taxon>
    </lineage>
</organism>
<dbReference type="Proteomes" id="UP000262257">
    <property type="component" value="Unassembled WGS sequence"/>
</dbReference>
<dbReference type="GO" id="GO:0003677">
    <property type="term" value="F:DNA binding"/>
    <property type="evidence" value="ECO:0007669"/>
    <property type="project" value="UniProtKB-KW"/>
</dbReference>
<evidence type="ECO:0000313" key="1">
    <source>
        <dbReference type="EMBL" id="HCM30948.1"/>
    </source>
</evidence>
<reference evidence="1 2" key="1">
    <citation type="journal article" date="2018" name="Nat. Biotechnol.">
        <title>A standardized bacterial taxonomy based on genome phylogeny substantially revises the tree of life.</title>
        <authorList>
            <person name="Parks D.H."/>
            <person name="Chuvochina M."/>
            <person name="Waite D.W."/>
            <person name="Rinke C."/>
            <person name="Skarshewski A."/>
            <person name="Chaumeil P.A."/>
            <person name="Hugenholtz P."/>
        </authorList>
    </citation>
    <scope>NUCLEOTIDE SEQUENCE [LARGE SCALE GENOMIC DNA]</scope>
    <source>
        <strain evidence="1">UBA10045</strain>
    </source>
</reference>
<evidence type="ECO:0000313" key="2">
    <source>
        <dbReference type="Proteomes" id="UP000262257"/>
    </source>
</evidence>
<gene>
    <name evidence="1" type="ORF">DIC32_04445</name>
</gene>
<dbReference type="InterPro" id="IPR007499">
    <property type="entry name" value="ERF_bacteria_virus"/>
</dbReference>
<dbReference type="Pfam" id="PF04404">
    <property type="entry name" value="ERF"/>
    <property type="match status" value="1"/>
</dbReference>
<name>A0A3D3G0I1_ACIRA</name>
<sequence>MSTRNNYLKRWFEMNAPVKTENQVATHSQESQLFSLVEKVLSSSNPDMAVIEKMLDMQERVMAKQAEMAFNRDFAMMAQEIPVIAETSTGHNITYAALETIDAVVRPILSKYGFATSFRVEHPEQNKVRVTCVLMHKDGHRESTSMELGADTSGSKNAVQALGSSVSYGKRYTLCAMLNITTAKEDDNGFAAKPFCPLTSEQMQMLTGLHNRLDDFRKQLFFEQFGTIEHINKSLFVKAQSALNKLIKQGNGNANT</sequence>
<dbReference type="AlphaFoldDB" id="A0A3D3G0I1"/>